<evidence type="ECO:0000256" key="8">
    <source>
        <dbReference type="ARBA" id="ARBA00049244"/>
    </source>
</evidence>
<keyword evidence="6" id="KW-0239">DNA-directed DNA polymerase</keyword>
<dbReference type="InterPro" id="IPR019760">
    <property type="entry name" value="DNA-dir_DNA_pol_A_CS"/>
</dbReference>
<comment type="caution">
    <text evidence="10">The sequence shown here is derived from an EMBL/GenBank/DDBJ whole genome shotgun (WGS) entry which is preliminary data.</text>
</comment>
<dbReference type="AlphaFoldDB" id="X1GI19"/>
<protein>
    <recommendedName>
        <fullName evidence="2">DNA-directed DNA polymerase</fullName>
        <ecNumber evidence="2">2.7.7.7</ecNumber>
    </recommendedName>
</protein>
<feature type="domain" description="DNA-directed DNA polymerase family A palm" evidence="9">
    <location>
        <begin position="20"/>
        <end position="224"/>
    </location>
</feature>
<evidence type="ECO:0000256" key="2">
    <source>
        <dbReference type="ARBA" id="ARBA00012417"/>
    </source>
</evidence>
<dbReference type="GO" id="GO:0003677">
    <property type="term" value="F:DNA binding"/>
    <property type="evidence" value="ECO:0007669"/>
    <property type="project" value="UniProtKB-KW"/>
</dbReference>
<dbReference type="Gene3D" id="3.30.70.370">
    <property type="match status" value="1"/>
</dbReference>
<evidence type="ECO:0000313" key="10">
    <source>
        <dbReference type="EMBL" id="GAH32668.1"/>
    </source>
</evidence>
<evidence type="ECO:0000256" key="3">
    <source>
        <dbReference type="ARBA" id="ARBA00022679"/>
    </source>
</evidence>
<comment type="similarity">
    <text evidence="1">Belongs to the DNA polymerase type-A family.</text>
</comment>
<reference evidence="10" key="1">
    <citation type="journal article" date="2014" name="Front. Microbiol.">
        <title>High frequency of phylogenetically diverse reductive dehalogenase-homologous genes in deep subseafloor sedimentary metagenomes.</title>
        <authorList>
            <person name="Kawai M."/>
            <person name="Futagami T."/>
            <person name="Toyoda A."/>
            <person name="Takaki Y."/>
            <person name="Nishi S."/>
            <person name="Hori S."/>
            <person name="Arai W."/>
            <person name="Tsubouchi T."/>
            <person name="Morono Y."/>
            <person name="Uchiyama I."/>
            <person name="Ito T."/>
            <person name="Fujiyama A."/>
            <person name="Inagaki F."/>
            <person name="Takami H."/>
        </authorList>
    </citation>
    <scope>NUCLEOTIDE SEQUENCE</scope>
    <source>
        <strain evidence="10">Expedition CK06-06</strain>
    </source>
</reference>
<keyword evidence="5" id="KW-0235">DNA replication</keyword>
<dbReference type="InterPro" id="IPR043502">
    <property type="entry name" value="DNA/RNA_pol_sf"/>
</dbReference>
<sequence>MRILYIKPNLENIPADPFYRSCFISEEDTILITADYDQVELKIAAIMSNEIAMLDEYGKKDSDLHRLTASRVFKVPVEEVQAEQRDGGKACNFGVMYGISEYGLLRRFGIPLDEGRFLIEGFGKAYPTLTSYMLEQGQSALRDGYNTTEIGRRRYYELPAFGSREYGKNIARIRREAANHKIQGTGADIMKQAMVNVHKAIEPYSAHIVNTVHDELVIEGPINHTSNLLPIVREQMELAGRQIMGDTLEWSVSIGVEGSWKKV</sequence>
<dbReference type="PROSITE" id="PS00447">
    <property type="entry name" value="DNA_POLYMERASE_A"/>
    <property type="match status" value="1"/>
</dbReference>
<evidence type="ECO:0000256" key="7">
    <source>
        <dbReference type="ARBA" id="ARBA00023125"/>
    </source>
</evidence>
<comment type="catalytic activity">
    <reaction evidence="8">
        <text>DNA(n) + a 2'-deoxyribonucleoside 5'-triphosphate = DNA(n+1) + diphosphate</text>
        <dbReference type="Rhea" id="RHEA:22508"/>
        <dbReference type="Rhea" id="RHEA-COMP:17339"/>
        <dbReference type="Rhea" id="RHEA-COMP:17340"/>
        <dbReference type="ChEBI" id="CHEBI:33019"/>
        <dbReference type="ChEBI" id="CHEBI:61560"/>
        <dbReference type="ChEBI" id="CHEBI:173112"/>
        <dbReference type="EC" id="2.7.7.7"/>
    </reaction>
</comment>
<dbReference type="GO" id="GO:0006302">
    <property type="term" value="P:double-strand break repair"/>
    <property type="evidence" value="ECO:0007669"/>
    <property type="project" value="TreeGrafter"/>
</dbReference>
<gene>
    <name evidence="10" type="ORF">S03H2_19838</name>
</gene>
<keyword evidence="7" id="KW-0238">DNA-binding</keyword>
<dbReference type="EC" id="2.7.7.7" evidence="2"/>
<dbReference type="PANTHER" id="PTHR10133:SF27">
    <property type="entry name" value="DNA POLYMERASE NU"/>
    <property type="match status" value="1"/>
</dbReference>
<dbReference type="GO" id="GO:0006261">
    <property type="term" value="P:DNA-templated DNA replication"/>
    <property type="evidence" value="ECO:0007669"/>
    <property type="project" value="InterPro"/>
</dbReference>
<dbReference type="SUPFAM" id="SSF56672">
    <property type="entry name" value="DNA/RNA polymerases"/>
    <property type="match status" value="1"/>
</dbReference>
<dbReference type="GO" id="GO:0003887">
    <property type="term" value="F:DNA-directed DNA polymerase activity"/>
    <property type="evidence" value="ECO:0007669"/>
    <property type="project" value="UniProtKB-KW"/>
</dbReference>
<keyword evidence="4" id="KW-0548">Nucleotidyltransferase</keyword>
<dbReference type="PANTHER" id="PTHR10133">
    <property type="entry name" value="DNA POLYMERASE I"/>
    <property type="match status" value="1"/>
</dbReference>
<evidence type="ECO:0000256" key="6">
    <source>
        <dbReference type="ARBA" id="ARBA00022932"/>
    </source>
</evidence>
<keyword evidence="3" id="KW-0808">Transferase</keyword>
<dbReference type="InterPro" id="IPR001098">
    <property type="entry name" value="DNA-dir_DNA_pol_A_palm_dom"/>
</dbReference>
<evidence type="ECO:0000256" key="5">
    <source>
        <dbReference type="ARBA" id="ARBA00022705"/>
    </source>
</evidence>
<dbReference type="PRINTS" id="PR00868">
    <property type="entry name" value="DNAPOLI"/>
</dbReference>
<organism evidence="10">
    <name type="scientific">marine sediment metagenome</name>
    <dbReference type="NCBI Taxonomy" id="412755"/>
    <lineage>
        <taxon>unclassified sequences</taxon>
        <taxon>metagenomes</taxon>
        <taxon>ecological metagenomes</taxon>
    </lineage>
</organism>
<dbReference type="Gene3D" id="1.10.150.20">
    <property type="entry name" value="5' to 3' exonuclease, C-terminal subdomain"/>
    <property type="match status" value="1"/>
</dbReference>
<evidence type="ECO:0000256" key="1">
    <source>
        <dbReference type="ARBA" id="ARBA00007705"/>
    </source>
</evidence>
<dbReference type="Pfam" id="PF00476">
    <property type="entry name" value="DNA_pol_A"/>
    <property type="match status" value="1"/>
</dbReference>
<evidence type="ECO:0000259" key="9">
    <source>
        <dbReference type="SMART" id="SM00482"/>
    </source>
</evidence>
<accession>X1GI19</accession>
<dbReference type="SMART" id="SM00482">
    <property type="entry name" value="POLAc"/>
    <property type="match status" value="1"/>
</dbReference>
<dbReference type="InterPro" id="IPR002298">
    <property type="entry name" value="DNA_polymerase_A"/>
</dbReference>
<name>X1GI19_9ZZZZ</name>
<evidence type="ECO:0000256" key="4">
    <source>
        <dbReference type="ARBA" id="ARBA00022695"/>
    </source>
</evidence>
<proteinExistence type="inferred from homology"/>
<dbReference type="EMBL" id="BARU01010400">
    <property type="protein sequence ID" value="GAH32668.1"/>
    <property type="molecule type" value="Genomic_DNA"/>
</dbReference>